<organism evidence="6 7">
    <name type="scientific">Trifolium subterraneum</name>
    <name type="common">Subterranean clover</name>
    <dbReference type="NCBI Taxonomy" id="3900"/>
    <lineage>
        <taxon>Eukaryota</taxon>
        <taxon>Viridiplantae</taxon>
        <taxon>Streptophyta</taxon>
        <taxon>Embryophyta</taxon>
        <taxon>Tracheophyta</taxon>
        <taxon>Spermatophyta</taxon>
        <taxon>Magnoliopsida</taxon>
        <taxon>eudicotyledons</taxon>
        <taxon>Gunneridae</taxon>
        <taxon>Pentapetalae</taxon>
        <taxon>rosids</taxon>
        <taxon>fabids</taxon>
        <taxon>Fabales</taxon>
        <taxon>Fabaceae</taxon>
        <taxon>Papilionoideae</taxon>
        <taxon>50 kb inversion clade</taxon>
        <taxon>NPAAA clade</taxon>
        <taxon>Hologalegina</taxon>
        <taxon>IRL clade</taxon>
        <taxon>Trifolieae</taxon>
        <taxon>Trifolium</taxon>
    </lineage>
</organism>
<dbReference type="EMBL" id="DF974384">
    <property type="protein sequence ID" value="GAU48118.1"/>
    <property type="molecule type" value="Genomic_DNA"/>
</dbReference>
<dbReference type="PANTHER" id="PTHR23147">
    <property type="entry name" value="SERINE/ARGININE RICH SPLICING FACTOR"/>
    <property type="match status" value="1"/>
</dbReference>
<proteinExistence type="predicted"/>
<evidence type="ECO:0000256" key="1">
    <source>
        <dbReference type="ARBA" id="ARBA00022664"/>
    </source>
</evidence>
<keyword evidence="1" id="KW-0507">mRNA processing</keyword>
<dbReference type="SMART" id="SM00360">
    <property type="entry name" value="RRM"/>
    <property type="match status" value="1"/>
</dbReference>
<dbReference type="InterPro" id="IPR035979">
    <property type="entry name" value="RBD_domain_sf"/>
</dbReference>
<dbReference type="SUPFAM" id="SSF54928">
    <property type="entry name" value="RNA-binding domain, RBD"/>
    <property type="match status" value="1"/>
</dbReference>
<dbReference type="GO" id="GO:0005681">
    <property type="term" value="C:spliceosomal complex"/>
    <property type="evidence" value="ECO:0007669"/>
    <property type="project" value="UniProtKB-KW"/>
</dbReference>
<dbReference type="AlphaFoldDB" id="A0A2Z6NVC0"/>
<dbReference type="Pfam" id="PF00076">
    <property type="entry name" value="RRM_1"/>
    <property type="match status" value="1"/>
</dbReference>
<dbReference type="InterPro" id="IPR012677">
    <property type="entry name" value="Nucleotide-bd_a/b_plait_sf"/>
</dbReference>
<evidence type="ECO:0000313" key="6">
    <source>
        <dbReference type="EMBL" id="GAU48118.1"/>
    </source>
</evidence>
<evidence type="ECO:0000256" key="4">
    <source>
        <dbReference type="PROSITE-ProRule" id="PRU00176"/>
    </source>
</evidence>
<sequence>MSRHETAARIIGGKGLMFNNVPDVIAHEKLREEFCRYGALLDVFLSKKRNARGRRFGFIRYTNVRDVDKMVKALNQVWFGTYKVCANVALFSRISSERKKQLVGDVQEEGRVVTGDGEGKSRSYAAAVVNSVGGERVNKSTGGVNTMVGAAQLKKAAEEVVVWSSKELDRIRANKAMVGIVRDVEMIATLQDCFVDAGFTSLTVAYLGGKNVLINVNNDDGNVAGIGSGAKEFFDKFFVHILNGILNDNGA</sequence>
<dbReference type="GO" id="GO:0003723">
    <property type="term" value="F:RNA binding"/>
    <property type="evidence" value="ECO:0007669"/>
    <property type="project" value="UniProtKB-UniRule"/>
</dbReference>
<dbReference type="CDD" id="cd00590">
    <property type="entry name" value="RRM_SF"/>
    <property type="match status" value="1"/>
</dbReference>
<feature type="domain" description="RRM" evidence="5">
    <location>
        <begin position="14"/>
        <end position="75"/>
    </location>
</feature>
<protein>
    <recommendedName>
        <fullName evidence="5">RRM domain-containing protein</fullName>
    </recommendedName>
</protein>
<dbReference type="OrthoDB" id="1436406at2759"/>
<gene>
    <name evidence="6" type="ORF">TSUD_141400</name>
</gene>
<dbReference type="InterPro" id="IPR000504">
    <property type="entry name" value="RRM_dom"/>
</dbReference>
<dbReference type="GO" id="GO:0008380">
    <property type="term" value="P:RNA splicing"/>
    <property type="evidence" value="ECO:0007669"/>
    <property type="project" value="UniProtKB-KW"/>
</dbReference>
<dbReference type="PROSITE" id="PS50102">
    <property type="entry name" value="RRM"/>
    <property type="match status" value="1"/>
</dbReference>
<dbReference type="GO" id="GO:0006397">
    <property type="term" value="P:mRNA processing"/>
    <property type="evidence" value="ECO:0007669"/>
    <property type="project" value="UniProtKB-KW"/>
</dbReference>
<dbReference type="Gene3D" id="3.30.70.330">
    <property type="match status" value="1"/>
</dbReference>
<keyword evidence="7" id="KW-1185">Reference proteome</keyword>
<evidence type="ECO:0000313" key="7">
    <source>
        <dbReference type="Proteomes" id="UP000242715"/>
    </source>
</evidence>
<evidence type="ECO:0000259" key="5">
    <source>
        <dbReference type="PROSITE" id="PS50102"/>
    </source>
</evidence>
<keyword evidence="4" id="KW-0694">RNA-binding</keyword>
<evidence type="ECO:0000256" key="3">
    <source>
        <dbReference type="ARBA" id="ARBA00023187"/>
    </source>
</evidence>
<keyword evidence="3" id="KW-0508">mRNA splicing</keyword>
<name>A0A2Z6NVC0_TRISU</name>
<accession>A0A2Z6NVC0</accession>
<evidence type="ECO:0000256" key="2">
    <source>
        <dbReference type="ARBA" id="ARBA00022728"/>
    </source>
</evidence>
<reference evidence="7" key="1">
    <citation type="journal article" date="2017" name="Front. Plant Sci.">
        <title>Climate Clever Clovers: New Paradigm to Reduce the Environmental Footprint of Ruminants by Breeding Low Methanogenic Forages Utilizing Haplotype Variation.</title>
        <authorList>
            <person name="Kaur P."/>
            <person name="Appels R."/>
            <person name="Bayer P.E."/>
            <person name="Keeble-Gagnere G."/>
            <person name="Wang J."/>
            <person name="Hirakawa H."/>
            <person name="Shirasawa K."/>
            <person name="Vercoe P."/>
            <person name="Stefanova K."/>
            <person name="Durmic Z."/>
            <person name="Nichols P."/>
            <person name="Revell C."/>
            <person name="Isobe S.N."/>
            <person name="Edwards D."/>
            <person name="Erskine W."/>
        </authorList>
    </citation>
    <scope>NUCLEOTIDE SEQUENCE [LARGE SCALE GENOMIC DNA]</scope>
    <source>
        <strain evidence="7">cv. Daliak</strain>
    </source>
</reference>
<keyword evidence="2" id="KW-0747">Spliceosome</keyword>
<dbReference type="Proteomes" id="UP000242715">
    <property type="component" value="Unassembled WGS sequence"/>
</dbReference>
<dbReference type="InterPro" id="IPR050907">
    <property type="entry name" value="SRSF"/>
</dbReference>